<dbReference type="EMBL" id="PFHR01000002">
    <property type="protein sequence ID" value="PIW97351.1"/>
    <property type="molecule type" value="Genomic_DNA"/>
</dbReference>
<feature type="non-terminal residue" evidence="1">
    <location>
        <position position="1"/>
    </location>
</feature>
<dbReference type="Proteomes" id="UP000230837">
    <property type="component" value="Unassembled WGS sequence"/>
</dbReference>
<keyword evidence="1" id="KW-0687">Ribonucleoprotein</keyword>
<protein>
    <submittedName>
        <fullName evidence="1">50S ribosomal protein L13</fullName>
    </submittedName>
</protein>
<comment type="caution">
    <text evidence="1">The sequence shown here is derived from an EMBL/GenBank/DDBJ whole genome shotgun (WGS) entry which is preliminary data.</text>
</comment>
<dbReference type="SUPFAM" id="SSF52161">
    <property type="entry name" value="Ribosomal protein L13"/>
    <property type="match status" value="1"/>
</dbReference>
<name>A0A2M7IPV7_9BACT</name>
<dbReference type="InterPro" id="IPR036899">
    <property type="entry name" value="Ribosomal_uL13_sf"/>
</dbReference>
<dbReference type="AlphaFoldDB" id="A0A2M7IPV7"/>
<dbReference type="Gene3D" id="3.90.1180.10">
    <property type="entry name" value="Ribosomal protein L13"/>
    <property type="match status" value="1"/>
</dbReference>
<evidence type="ECO:0000313" key="1">
    <source>
        <dbReference type="EMBL" id="PIW97351.1"/>
    </source>
</evidence>
<reference evidence="2" key="1">
    <citation type="submission" date="2017-09" db="EMBL/GenBank/DDBJ databases">
        <title>Depth-based differentiation of microbial function through sediment-hosted aquifers and enrichment of novel symbionts in the deep terrestrial subsurface.</title>
        <authorList>
            <person name="Probst A.J."/>
            <person name="Ladd B."/>
            <person name="Jarett J.K."/>
            <person name="Geller-Mcgrath D.E."/>
            <person name="Sieber C.M.K."/>
            <person name="Emerson J.B."/>
            <person name="Anantharaman K."/>
            <person name="Thomas B.C."/>
            <person name="Malmstrom R."/>
            <person name="Stieglmeier M."/>
            <person name="Klingl A."/>
            <person name="Woyke T."/>
            <person name="Ryan C.M."/>
            <person name="Banfield J.F."/>
        </authorList>
    </citation>
    <scope>NUCLEOTIDE SEQUENCE [LARGE SCALE GENOMIC DNA]</scope>
</reference>
<dbReference type="GO" id="GO:0003735">
    <property type="term" value="F:structural constituent of ribosome"/>
    <property type="evidence" value="ECO:0007669"/>
    <property type="project" value="InterPro"/>
</dbReference>
<sequence>EVIKRTIAGMLPNNKLKKPMLKNLIITE</sequence>
<proteinExistence type="predicted"/>
<accession>A0A2M7IPV7</accession>
<organism evidence="1 2">
    <name type="scientific">Candidatus Kaiserbacteria bacterium CG_4_8_14_3_um_filter_38_9</name>
    <dbReference type="NCBI Taxonomy" id="1974599"/>
    <lineage>
        <taxon>Bacteria</taxon>
        <taxon>Candidatus Kaiseribacteriota</taxon>
    </lineage>
</organism>
<keyword evidence="1" id="KW-0689">Ribosomal protein</keyword>
<evidence type="ECO:0000313" key="2">
    <source>
        <dbReference type="Proteomes" id="UP000230837"/>
    </source>
</evidence>
<gene>
    <name evidence="1" type="ORF">COZ82_00025</name>
</gene>
<dbReference type="GO" id="GO:0006412">
    <property type="term" value="P:translation"/>
    <property type="evidence" value="ECO:0007669"/>
    <property type="project" value="InterPro"/>
</dbReference>
<dbReference type="GO" id="GO:0005840">
    <property type="term" value="C:ribosome"/>
    <property type="evidence" value="ECO:0007669"/>
    <property type="project" value="UniProtKB-KW"/>
</dbReference>